<evidence type="ECO:0008006" key="4">
    <source>
        <dbReference type="Google" id="ProtNLM"/>
    </source>
</evidence>
<dbReference type="OrthoDB" id="5181551at2"/>
<dbReference type="EMBL" id="RZNB01000003">
    <property type="protein sequence ID" value="RWZ50886.1"/>
    <property type="molecule type" value="Genomic_DNA"/>
</dbReference>
<organism evidence="2 3">
    <name type="scientific">Labedella phragmitis</name>
    <dbReference type="NCBI Taxonomy" id="2498849"/>
    <lineage>
        <taxon>Bacteria</taxon>
        <taxon>Bacillati</taxon>
        <taxon>Actinomycetota</taxon>
        <taxon>Actinomycetes</taxon>
        <taxon>Micrococcales</taxon>
        <taxon>Microbacteriaceae</taxon>
        <taxon>Labedella</taxon>
    </lineage>
</organism>
<keyword evidence="1" id="KW-0812">Transmembrane</keyword>
<feature type="transmembrane region" description="Helical" evidence="1">
    <location>
        <begin position="234"/>
        <end position="257"/>
    </location>
</feature>
<feature type="transmembrane region" description="Helical" evidence="1">
    <location>
        <begin position="74"/>
        <end position="95"/>
    </location>
</feature>
<feature type="transmembrane region" description="Helical" evidence="1">
    <location>
        <begin position="345"/>
        <end position="365"/>
    </location>
</feature>
<keyword evidence="3" id="KW-1185">Reference proteome</keyword>
<keyword evidence="1" id="KW-1133">Transmembrane helix</keyword>
<gene>
    <name evidence="2" type="ORF">ELQ90_08630</name>
</gene>
<reference evidence="2 3" key="1">
    <citation type="submission" date="2018-12" db="EMBL/GenBank/DDBJ databases">
        <authorList>
            <person name="Li F."/>
        </authorList>
    </citation>
    <scope>NUCLEOTIDE SEQUENCE [LARGE SCALE GENOMIC DNA]</scope>
    <source>
        <strain evidence="2 3">11W25H-1</strain>
    </source>
</reference>
<evidence type="ECO:0000313" key="3">
    <source>
        <dbReference type="Proteomes" id="UP000288547"/>
    </source>
</evidence>
<feature type="transmembrane region" description="Helical" evidence="1">
    <location>
        <begin position="133"/>
        <end position="154"/>
    </location>
</feature>
<dbReference type="Proteomes" id="UP000288547">
    <property type="component" value="Unassembled WGS sequence"/>
</dbReference>
<accession>A0A3S4BIG4</accession>
<feature type="transmembrane region" description="Helical" evidence="1">
    <location>
        <begin position="33"/>
        <end position="62"/>
    </location>
</feature>
<name>A0A3S4BIG4_9MICO</name>
<feature type="transmembrane region" description="Helical" evidence="1">
    <location>
        <begin position="396"/>
        <end position="414"/>
    </location>
</feature>
<comment type="caution">
    <text evidence="2">The sequence shown here is derived from an EMBL/GenBank/DDBJ whole genome shotgun (WGS) entry which is preliminary data.</text>
</comment>
<proteinExistence type="predicted"/>
<dbReference type="RefSeq" id="WP_128494880.1">
    <property type="nucleotide sequence ID" value="NZ_RZNB01000003.1"/>
</dbReference>
<feature type="transmembrane region" description="Helical" evidence="1">
    <location>
        <begin position="205"/>
        <end position="222"/>
    </location>
</feature>
<keyword evidence="1" id="KW-0472">Membrane</keyword>
<protein>
    <recommendedName>
        <fullName evidence="4">O-antigen ligase domain-containing protein</fullName>
    </recommendedName>
</protein>
<evidence type="ECO:0000256" key="1">
    <source>
        <dbReference type="SAM" id="Phobius"/>
    </source>
</evidence>
<dbReference type="AlphaFoldDB" id="A0A3S4BIG4"/>
<evidence type="ECO:0000313" key="2">
    <source>
        <dbReference type="EMBL" id="RWZ50886.1"/>
    </source>
</evidence>
<sequence length="439" mass="46234">MQTLTRQSPPRPILDRAGGDSRFPVSSPLEHGLAALVPVSLAVGYTVSNGVQVGHLVALLLLPVWLSSVARFRGATILLVLCVVAPVSGAVLTLLARSDHTVNNAALVTNSVEIIGLGMGIGALLWSRRVLGGPWVAVLFGVGMTTGIPLGSGLGSENPWRFAFSLPLTVLLLAIAWLLRSRAVAVIAALGLCLVSALNDSRAGSAMLAMTAMLILWQMRPTAAGARASTIRTLLSIGVLGSIVYTVTQAVILGGLLGERTQERTQAQIETSGNLLLGGRPEAGATFGLLTDRPWGYGSGITPNLDDILVAKTGMDAIGYAPNNGYVEGYMFGSSYEVHSIVGDLWILFGLAGAVLAIILLVVTFQSLSHHLARRTASALLIWLAVRMLWNLLFSPVHSSIPLLMLFLAIGLVVRRTDETAVPTGKHIGTITLPARTSR</sequence>
<feature type="transmembrane region" description="Helical" evidence="1">
    <location>
        <begin position="107"/>
        <end position="126"/>
    </location>
</feature>
<feature type="transmembrane region" description="Helical" evidence="1">
    <location>
        <begin position="183"/>
        <end position="199"/>
    </location>
</feature>